<feature type="region of interest" description="Disordered" evidence="1">
    <location>
        <begin position="1"/>
        <end position="62"/>
    </location>
</feature>
<dbReference type="EMBL" id="JAFEUO010000002">
    <property type="protein sequence ID" value="MBM7082968.1"/>
    <property type="molecule type" value="Genomic_DNA"/>
</dbReference>
<proteinExistence type="predicted"/>
<organism evidence="2 3">
    <name type="scientific">Micromonospora humidisoli</name>
    <dbReference type="NCBI Taxonomy" id="2807622"/>
    <lineage>
        <taxon>Bacteria</taxon>
        <taxon>Bacillati</taxon>
        <taxon>Actinomycetota</taxon>
        <taxon>Actinomycetes</taxon>
        <taxon>Micromonosporales</taxon>
        <taxon>Micromonosporaceae</taxon>
        <taxon>Micromonospora</taxon>
    </lineage>
</organism>
<dbReference type="RefSeq" id="WP_204958126.1">
    <property type="nucleotide sequence ID" value="NZ_JAFEUO010000002.1"/>
</dbReference>
<evidence type="ECO:0000256" key="1">
    <source>
        <dbReference type="SAM" id="MobiDB-lite"/>
    </source>
</evidence>
<comment type="caution">
    <text evidence="2">The sequence shown here is derived from an EMBL/GenBank/DDBJ whole genome shotgun (WGS) entry which is preliminary data.</text>
</comment>
<evidence type="ECO:0000313" key="2">
    <source>
        <dbReference type="EMBL" id="MBM7082968.1"/>
    </source>
</evidence>
<gene>
    <name evidence="2" type="ORF">JQN84_10540</name>
</gene>
<sequence>MRSDRDMKALWNRTGRTIRGMLSRRRPTSGSRPADPTTGPLRIDAPKPLDPDAQHERDASAARERVVRLVAELTPRGTDEGTAAALDNMINYWADGWLADIETERLNAHTVVDALVGEVMPRQERLRMASEGALDRLRQARENHELARALLAGGAAPTDRPAKED</sequence>
<reference evidence="2 3" key="1">
    <citation type="submission" date="2021-02" db="EMBL/GenBank/DDBJ databases">
        <authorList>
            <person name="Lee D.-H."/>
        </authorList>
    </citation>
    <scope>NUCLEOTIDE SEQUENCE [LARGE SCALE GENOMIC DNA]</scope>
    <source>
        <strain evidence="2 3">MMS20-R2-29</strain>
    </source>
</reference>
<evidence type="ECO:0000313" key="3">
    <source>
        <dbReference type="Proteomes" id="UP000809587"/>
    </source>
</evidence>
<dbReference type="Proteomes" id="UP000809587">
    <property type="component" value="Unassembled WGS sequence"/>
</dbReference>
<feature type="compositionally biased region" description="Basic and acidic residues" evidence="1">
    <location>
        <begin position="44"/>
        <end position="62"/>
    </location>
</feature>
<keyword evidence="3" id="KW-1185">Reference proteome</keyword>
<protein>
    <submittedName>
        <fullName evidence="2">Uncharacterized protein</fullName>
    </submittedName>
</protein>
<name>A0ABS2JB43_9ACTN</name>
<accession>A0ABS2JB43</accession>